<keyword evidence="3" id="KW-0812">Transmembrane</keyword>
<sequence>MSGLLAKARDIRRKRGLSVPVHQEGSDSSQGISQEELEGINRKINEVASANRIDVRPDTFQLQSTKRGIGLPLMVNFLSLLVLAAGLAVMFYFFRQNESNIEREVQTLSSTEGRLLEVLREEAEANLAAKEAEIAEIQNRLQQVETERSNLARNFDERLAAREQLLREELESELEAERERLRAQGLSEEEIQQRIAQIREEKEAELSQALASFQTELEEERAQAEAALAQIEDEYSSELAAADQARAELQAEARAREEALQAQLDAAREEQQQELDEASREVSEARSALEELNARQEEEQALASQLNGFYSRIRTQISNDNYEQAQNTIELLRNFLSTPAFLETESLSRRRDTELFLADSLSRLITSNQRRNTESTSLARTAELVGEIQAIYGQAAQLQNRGEGEQALELYREAVNLIPEISRSYQALEQADERQDQAALENAVEAAEESGEQQALARAEEEYQVQLAELETRLNQQIQEQTDTIIGLQDQIQSRQLTIDQRDQTIEDLRQELESANARISRQSQELTRLRSGVEDLEGARENLDAETEDLLAQIDSLQQELETRRGNEQNLEEQIALLNSRLQGSEADAAGSAQELEEGMAELESTRSRLSELEDQISELENRLSSREDELAQTGLALQRAEQARAQAETAQQNALDALRELQARETAEPTAGETAPELRQELENNRAELAARESRISELETELTRLERQIARESNRISSLDTQVTNLEEENDRLERELEVTETSSQRLNAETRARIASLQEQVEQLAAVAEDYSSMISAYERYVRAEEQLAAGVEDRAILQGKIALDRFLSAPEVQDAFPGLSQRIKRYDRAFEAAGKEAVILELADEIYAVSSYPPGARREYISQQMEQTDNPDMLDFYENMLLILDQ</sequence>
<dbReference type="PANTHER" id="PTHR19327">
    <property type="entry name" value="GOLGIN"/>
    <property type="match status" value="1"/>
</dbReference>
<keyword evidence="1" id="KW-0802">TPR repeat</keyword>
<dbReference type="AlphaFoldDB" id="V5WDL2"/>
<dbReference type="EMBL" id="CP006939">
    <property type="protein sequence ID" value="AHC13872.1"/>
    <property type="molecule type" value="Genomic_DNA"/>
</dbReference>
<keyword evidence="5" id="KW-1185">Reference proteome</keyword>
<dbReference type="OrthoDB" id="9816736at2"/>
<dbReference type="eggNOG" id="ENOG5033WBM">
    <property type="taxonomic scope" value="Bacteria"/>
</dbReference>
<feature type="region of interest" description="Disordered" evidence="2">
    <location>
        <begin position="265"/>
        <end position="296"/>
    </location>
</feature>
<accession>V5WDL2</accession>
<dbReference type="KEGG" id="slr:L21SP2_0440"/>
<feature type="transmembrane region" description="Helical" evidence="3">
    <location>
        <begin position="73"/>
        <end position="94"/>
    </location>
</feature>
<dbReference type="Gene3D" id="1.20.5.340">
    <property type="match status" value="1"/>
</dbReference>
<dbReference type="SUPFAM" id="SSF57997">
    <property type="entry name" value="Tropomyosin"/>
    <property type="match status" value="1"/>
</dbReference>
<dbReference type="PANTHER" id="PTHR19327:SF0">
    <property type="entry name" value="GOLGIN SUBFAMILY A MEMBER 4"/>
    <property type="match status" value="1"/>
</dbReference>
<proteinExistence type="predicted"/>
<dbReference type="Proteomes" id="UP000018680">
    <property type="component" value="Chromosome"/>
</dbReference>
<evidence type="ECO:0000313" key="4">
    <source>
        <dbReference type="EMBL" id="AHC13872.1"/>
    </source>
</evidence>
<keyword evidence="3" id="KW-0472">Membrane</keyword>
<dbReference type="HOGENOM" id="CLU_352637_0_0_12"/>
<gene>
    <name evidence="4" type="ORF">L21SP2_0440</name>
</gene>
<dbReference type="PROSITE" id="PS50005">
    <property type="entry name" value="TPR"/>
    <property type="match status" value="1"/>
</dbReference>
<name>V5WDL2_9SPIO</name>
<feature type="compositionally biased region" description="Basic and acidic residues" evidence="2">
    <location>
        <begin position="266"/>
        <end position="296"/>
    </location>
</feature>
<feature type="repeat" description="TPR" evidence="1">
    <location>
        <begin position="388"/>
        <end position="421"/>
    </location>
</feature>
<feature type="region of interest" description="Disordered" evidence="2">
    <location>
        <begin position="587"/>
        <end position="610"/>
    </location>
</feature>
<dbReference type="InterPro" id="IPR019734">
    <property type="entry name" value="TPR_rpt"/>
</dbReference>
<evidence type="ECO:0000256" key="3">
    <source>
        <dbReference type="SAM" id="Phobius"/>
    </source>
</evidence>
<dbReference type="RefSeq" id="WP_024266804.1">
    <property type="nucleotide sequence ID" value="NC_023035.1"/>
</dbReference>
<organism evidence="4 5">
    <name type="scientific">Salinispira pacifica</name>
    <dbReference type="NCBI Taxonomy" id="1307761"/>
    <lineage>
        <taxon>Bacteria</taxon>
        <taxon>Pseudomonadati</taxon>
        <taxon>Spirochaetota</taxon>
        <taxon>Spirochaetia</taxon>
        <taxon>Spirochaetales</taxon>
        <taxon>Spirochaetaceae</taxon>
        <taxon>Salinispira</taxon>
    </lineage>
</organism>
<dbReference type="STRING" id="1307761.L21SP2_0440"/>
<protein>
    <submittedName>
        <fullName evidence="4">Uncharacterized protein</fullName>
    </submittedName>
</protein>
<dbReference type="Gene3D" id="1.10.287.1490">
    <property type="match status" value="1"/>
</dbReference>
<evidence type="ECO:0000313" key="5">
    <source>
        <dbReference type="Proteomes" id="UP000018680"/>
    </source>
</evidence>
<reference evidence="4 5" key="1">
    <citation type="journal article" date="2015" name="Stand. Genomic Sci.">
        <title>Complete genome sequence and description of Salinispira pacifica gen. nov., sp. nov., a novel spirochaete isolated form a hypersaline microbial mat.</title>
        <authorList>
            <person name="Ben Hania W."/>
            <person name="Joseph M."/>
            <person name="Schumann P."/>
            <person name="Bunk B."/>
            <person name="Fiebig A."/>
            <person name="Sproer C."/>
            <person name="Klenk H.P."/>
            <person name="Fardeau M.L."/>
            <person name="Spring S."/>
        </authorList>
    </citation>
    <scope>NUCLEOTIDE SEQUENCE [LARGE SCALE GENOMIC DNA]</scope>
    <source>
        <strain evidence="4 5">L21-RPul-D2</strain>
    </source>
</reference>
<evidence type="ECO:0000256" key="1">
    <source>
        <dbReference type="PROSITE-ProRule" id="PRU00339"/>
    </source>
</evidence>
<evidence type="ECO:0000256" key="2">
    <source>
        <dbReference type="SAM" id="MobiDB-lite"/>
    </source>
</evidence>
<keyword evidence="3" id="KW-1133">Transmembrane helix</keyword>